<sequence length="352" mass="38482">MSNSVSRRTALQTGAAAVALSGTPFLRASDKSGSKPVTVGSGDYVYEWHSNWGELPDGFEWGNTHGVCQAADGTIFMCHQAENEPKRDVVLAFDAEGQFVRSWGDEFHKGGHGLDLREEGGEEFLYLTALQSNDGPCTVKFTLAGEEVQRWTKPEGYGDKRYNATNVAFLPDGGFFIGDGYGSSHLIRYDAKGELVSVLASKGSEPGQLNCPHGLLWDDRPGREPALAVADRSNHRISYFDIDGKFLRVEAAWTVPAPCDFADVNASGVRVVPDLNSRVTLLDAENKVLTHLGDDAEWIKSAMADGRKMRRTPENWVDGKFVAPHDAAFVNDGDIIVAEWVPSGRVTYLKKV</sequence>
<proteinExistence type="predicted"/>
<dbReference type="InterPro" id="IPR001258">
    <property type="entry name" value="NHL_repeat"/>
</dbReference>
<accession>A0ABX1VCK4</accession>
<gene>
    <name evidence="3" type="ORF">LzC2_19140</name>
</gene>
<dbReference type="PANTHER" id="PTHR24104">
    <property type="entry name" value="E3 UBIQUITIN-PROTEIN LIGASE NHLRC1-RELATED"/>
    <property type="match status" value="1"/>
</dbReference>
<evidence type="ECO:0000313" key="4">
    <source>
        <dbReference type="Proteomes" id="UP000609651"/>
    </source>
</evidence>
<reference evidence="3 4" key="1">
    <citation type="journal article" date="2020" name="Syst. Appl. Microbiol.">
        <title>Alienimonas chondri sp. nov., a novel planctomycete isolated from the biofilm of the red alga Chondrus crispus.</title>
        <authorList>
            <person name="Vitorino I."/>
            <person name="Albuquerque L."/>
            <person name="Wiegand S."/>
            <person name="Kallscheuer N."/>
            <person name="da Costa M.S."/>
            <person name="Lobo-da-Cunha A."/>
            <person name="Jogler C."/>
            <person name="Lage O.M."/>
        </authorList>
    </citation>
    <scope>NUCLEOTIDE SEQUENCE [LARGE SCALE GENOMIC DNA]</scope>
    <source>
        <strain evidence="3 4">LzC2</strain>
    </source>
</reference>
<protein>
    <recommendedName>
        <fullName evidence="5">NHL repeat protein</fullName>
    </recommendedName>
</protein>
<keyword evidence="1" id="KW-0677">Repeat</keyword>
<dbReference type="PROSITE" id="PS51318">
    <property type="entry name" value="TAT"/>
    <property type="match status" value="1"/>
</dbReference>
<dbReference type="Gene3D" id="2.120.10.30">
    <property type="entry name" value="TolB, C-terminal domain"/>
    <property type="match status" value="1"/>
</dbReference>
<dbReference type="SUPFAM" id="SSF63829">
    <property type="entry name" value="Calcium-dependent phosphotriesterase"/>
    <property type="match status" value="1"/>
</dbReference>
<evidence type="ECO:0000313" key="3">
    <source>
        <dbReference type="EMBL" id="NNJ25839.1"/>
    </source>
</evidence>
<dbReference type="Proteomes" id="UP000609651">
    <property type="component" value="Unassembled WGS sequence"/>
</dbReference>
<organism evidence="3 4">
    <name type="scientific">Alienimonas chondri</name>
    <dbReference type="NCBI Taxonomy" id="2681879"/>
    <lineage>
        <taxon>Bacteria</taxon>
        <taxon>Pseudomonadati</taxon>
        <taxon>Planctomycetota</taxon>
        <taxon>Planctomycetia</taxon>
        <taxon>Planctomycetales</taxon>
        <taxon>Planctomycetaceae</taxon>
        <taxon>Alienimonas</taxon>
    </lineage>
</organism>
<evidence type="ECO:0008006" key="5">
    <source>
        <dbReference type="Google" id="ProtNLM"/>
    </source>
</evidence>
<dbReference type="EMBL" id="WTPX01000051">
    <property type="protein sequence ID" value="NNJ25839.1"/>
    <property type="molecule type" value="Genomic_DNA"/>
</dbReference>
<dbReference type="PROSITE" id="PS51125">
    <property type="entry name" value="NHL"/>
    <property type="match status" value="1"/>
</dbReference>
<dbReference type="PANTHER" id="PTHR24104:SF25">
    <property type="entry name" value="PROTEIN LIN-41"/>
    <property type="match status" value="1"/>
</dbReference>
<comment type="caution">
    <text evidence="3">The sequence shown here is derived from an EMBL/GenBank/DDBJ whole genome shotgun (WGS) entry which is preliminary data.</text>
</comment>
<feature type="repeat" description="NHL" evidence="2">
    <location>
        <begin position="196"/>
        <end position="243"/>
    </location>
</feature>
<name>A0ABX1VCK4_9PLAN</name>
<keyword evidence="4" id="KW-1185">Reference proteome</keyword>
<dbReference type="InterPro" id="IPR006311">
    <property type="entry name" value="TAT_signal"/>
</dbReference>
<dbReference type="InterPro" id="IPR011042">
    <property type="entry name" value="6-blade_b-propeller_TolB-like"/>
</dbReference>
<dbReference type="RefSeq" id="WP_171186236.1">
    <property type="nucleotide sequence ID" value="NZ_WTPX01000051.1"/>
</dbReference>
<evidence type="ECO:0000256" key="1">
    <source>
        <dbReference type="ARBA" id="ARBA00022737"/>
    </source>
</evidence>
<evidence type="ECO:0000256" key="2">
    <source>
        <dbReference type="PROSITE-ProRule" id="PRU00504"/>
    </source>
</evidence>
<dbReference type="InterPro" id="IPR050952">
    <property type="entry name" value="TRIM-NHL_E3_ligases"/>
</dbReference>